<feature type="chain" id="PRO_5046805457" evidence="1">
    <location>
        <begin position="42"/>
        <end position="147"/>
    </location>
</feature>
<reference evidence="3" key="1">
    <citation type="submission" date="2025-08" db="UniProtKB">
        <authorList>
            <consortium name="RefSeq"/>
        </authorList>
    </citation>
    <scope>IDENTIFICATION</scope>
</reference>
<evidence type="ECO:0000256" key="1">
    <source>
        <dbReference type="SAM" id="SignalP"/>
    </source>
</evidence>
<dbReference type="RefSeq" id="XP_014664271.1">
    <property type="nucleotide sequence ID" value="XM_014808785.1"/>
</dbReference>
<proteinExistence type="predicted"/>
<organism evidence="2 3">
    <name type="scientific">Priapulus caudatus</name>
    <name type="common">Priapulid worm</name>
    <dbReference type="NCBI Taxonomy" id="37621"/>
    <lineage>
        <taxon>Eukaryota</taxon>
        <taxon>Metazoa</taxon>
        <taxon>Ecdysozoa</taxon>
        <taxon>Scalidophora</taxon>
        <taxon>Priapulida</taxon>
        <taxon>Priapulimorpha</taxon>
        <taxon>Priapulimorphida</taxon>
        <taxon>Priapulidae</taxon>
        <taxon>Priapulus</taxon>
    </lineage>
</organism>
<gene>
    <name evidence="3" type="primary">LOC106806740</name>
</gene>
<keyword evidence="2" id="KW-1185">Reference proteome</keyword>
<evidence type="ECO:0000313" key="3">
    <source>
        <dbReference type="RefSeq" id="XP_014664271.1"/>
    </source>
</evidence>
<protein>
    <submittedName>
        <fullName evidence="3">Uncharacterized protein LOC106806740</fullName>
    </submittedName>
</protein>
<accession>A0ABM1DWF0</accession>
<dbReference type="Proteomes" id="UP000695022">
    <property type="component" value="Unplaced"/>
</dbReference>
<keyword evidence="1" id="KW-0732">Signal</keyword>
<sequence>MTSLSCRRQAQGLRALARRAEMTLCNLVLVLLLLHIRCTYQQSEHEETDREAILPTHPIEGDTDEHGRQGAVNMTTVVPAGSPDRRYTHNRIDAARRGAGVGTAQKIDLMGPGNVQAVVDSGAYRLLPHLTVCLATTHSLLLMMMIL</sequence>
<evidence type="ECO:0000313" key="2">
    <source>
        <dbReference type="Proteomes" id="UP000695022"/>
    </source>
</evidence>
<feature type="signal peptide" evidence="1">
    <location>
        <begin position="1"/>
        <end position="41"/>
    </location>
</feature>
<name>A0ABM1DWF0_PRICU</name>
<dbReference type="GeneID" id="106806740"/>